<feature type="compositionally biased region" description="Polar residues" evidence="1">
    <location>
        <begin position="38"/>
        <end position="59"/>
    </location>
</feature>
<feature type="compositionally biased region" description="Polar residues" evidence="1">
    <location>
        <begin position="85"/>
        <end position="121"/>
    </location>
</feature>
<gene>
    <name evidence="2" type="primary">ORF3420</name>
</gene>
<protein>
    <submittedName>
        <fullName evidence="2">Uncharacterized protein</fullName>
    </submittedName>
</protein>
<proteinExistence type="predicted"/>
<evidence type="ECO:0000313" key="2">
    <source>
        <dbReference type="EMBL" id="CEK48224.1"/>
    </source>
</evidence>
<name>A0A0B6XWE6_9EUPU</name>
<sequence length="152" mass="16026">YHAESSSPNEKCDNANLVDEVIHRRKSSFSGITPVKSPLTSDKPLSSTTPRKGSITGSAYNPIGFRSTLGSSDSDQRSRGSSFSNTVDGAASTSVDSLPLVSTSSQQSTDDVGASNDQRSGQDLLKSKAAEQIRRSPDKLLETGPGKPEVKP</sequence>
<feature type="compositionally biased region" description="Basic and acidic residues" evidence="1">
    <location>
        <begin position="125"/>
        <end position="141"/>
    </location>
</feature>
<feature type="non-terminal residue" evidence="2">
    <location>
        <position position="152"/>
    </location>
</feature>
<feature type="region of interest" description="Disordered" evidence="1">
    <location>
        <begin position="25"/>
        <end position="152"/>
    </location>
</feature>
<evidence type="ECO:0000256" key="1">
    <source>
        <dbReference type="SAM" id="MobiDB-lite"/>
    </source>
</evidence>
<accession>A0A0B6XWE6</accession>
<reference evidence="2" key="1">
    <citation type="submission" date="2014-12" db="EMBL/GenBank/DDBJ databases">
        <title>Insight into the proteome of Arion vulgaris.</title>
        <authorList>
            <person name="Aradska J."/>
            <person name="Bulat T."/>
            <person name="Smidak R."/>
            <person name="Sarate P."/>
            <person name="Gangsoo J."/>
            <person name="Sialana F."/>
            <person name="Bilban M."/>
            <person name="Lubec G."/>
        </authorList>
    </citation>
    <scope>NUCLEOTIDE SEQUENCE</scope>
    <source>
        <tissue evidence="2">Skin</tissue>
    </source>
</reference>
<dbReference type="EMBL" id="HACG01001359">
    <property type="protein sequence ID" value="CEK48224.1"/>
    <property type="molecule type" value="Transcribed_RNA"/>
</dbReference>
<dbReference type="AlphaFoldDB" id="A0A0B6XWE6"/>
<feature type="non-terminal residue" evidence="2">
    <location>
        <position position="1"/>
    </location>
</feature>
<organism evidence="2">
    <name type="scientific">Arion vulgaris</name>
    <dbReference type="NCBI Taxonomy" id="1028688"/>
    <lineage>
        <taxon>Eukaryota</taxon>
        <taxon>Metazoa</taxon>
        <taxon>Spiralia</taxon>
        <taxon>Lophotrochozoa</taxon>
        <taxon>Mollusca</taxon>
        <taxon>Gastropoda</taxon>
        <taxon>Heterobranchia</taxon>
        <taxon>Euthyneura</taxon>
        <taxon>Panpulmonata</taxon>
        <taxon>Eupulmonata</taxon>
        <taxon>Stylommatophora</taxon>
        <taxon>Helicina</taxon>
        <taxon>Arionoidea</taxon>
        <taxon>Arionidae</taxon>
        <taxon>Arion</taxon>
    </lineage>
</organism>